<keyword evidence="1" id="KW-0732">Signal</keyword>
<evidence type="ECO:0000256" key="1">
    <source>
        <dbReference type="SAM" id="SignalP"/>
    </source>
</evidence>
<organism evidence="2 3">
    <name type="scientific">Terrimonas rubra</name>
    <dbReference type="NCBI Taxonomy" id="1035890"/>
    <lineage>
        <taxon>Bacteria</taxon>
        <taxon>Pseudomonadati</taxon>
        <taxon>Bacteroidota</taxon>
        <taxon>Chitinophagia</taxon>
        <taxon>Chitinophagales</taxon>
        <taxon>Chitinophagaceae</taxon>
        <taxon>Terrimonas</taxon>
    </lineage>
</organism>
<comment type="caution">
    <text evidence="2">The sequence shown here is derived from an EMBL/GenBank/DDBJ whole genome shotgun (WGS) entry which is preliminary data.</text>
</comment>
<dbReference type="EMBL" id="JBHUOZ010000003">
    <property type="protein sequence ID" value="MFD2920947.1"/>
    <property type="molecule type" value="Genomic_DNA"/>
</dbReference>
<evidence type="ECO:0008006" key="4">
    <source>
        <dbReference type="Google" id="ProtNLM"/>
    </source>
</evidence>
<dbReference type="Proteomes" id="UP001597511">
    <property type="component" value="Unassembled WGS sequence"/>
</dbReference>
<name>A0ABW6A6R1_9BACT</name>
<feature type="chain" id="PRO_5046676708" description="Outer membrane protein beta-barrel domain-containing protein" evidence="1">
    <location>
        <begin position="22"/>
        <end position="234"/>
    </location>
</feature>
<dbReference type="RefSeq" id="WP_386100290.1">
    <property type="nucleotide sequence ID" value="NZ_JBHUOZ010000003.1"/>
</dbReference>
<feature type="signal peptide" evidence="1">
    <location>
        <begin position="1"/>
        <end position="21"/>
    </location>
</feature>
<reference evidence="3" key="1">
    <citation type="journal article" date="2019" name="Int. J. Syst. Evol. Microbiol.">
        <title>The Global Catalogue of Microorganisms (GCM) 10K type strain sequencing project: providing services to taxonomists for standard genome sequencing and annotation.</title>
        <authorList>
            <consortium name="The Broad Institute Genomics Platform"/>
            <consortium name="The Broad Institute Genome Sequencing Center for Infectious Disease"/>
            <person name="Wu L."/>
            <person name="Ma J."/>
        </authorList>
    </citation>
    <scope>NUCLEOTIDE SEQUENCE [LARGE SCALE GENOMIC DNA]</scope>
    <source>
        <strain evidence="3">KCTC 23299</strain>
    </source>
</reference>
<protein>
    <recommendedName>
        <fullName evidence="4">Outer membrane protein beta-barrel domain-containing protein</fullName>
    </recommendedName>
</protein>
<keyword evidence="3" id="KW-1185">Reference proteome</keyword>
<accession>A0ABW6A6R1</accession>
<evidence type="ECO:0000313" key="2">
    <source>
        <dbReference type="EMBL" id="MFD2920947.1"/>
    </source>
</evidence>
<sequence length="234" mass="26327">MFKRILALYIGVLISQGTVMAQDVKHFPAFTLRTNPLSLLENDANIMVGLGIHFSPRFAISVEPGWVLYTLYDPDNGVPSAKGIKLRTDLRYFLRDFIPMGDNRFIPFTALEFHYKNVTSKKTDDFGINCVNGDCEYYQQGNYNIHKTEIGGLAKFGAVFPLSRSGRFNGEFFMGLGARTQKFRYKNTPLGSTVFFNPVDPAADFPYIPLSEGDNPPTLLFASGIKFLYFLGKK</sequence>
<proteinExistence type="predicted"/>
<evidence type="ECO:0000313" key="3">
    <source>
        <dbReference type="Proteomes" id="UP001597511"/>
    </source>
</evidence>
<gene>
    <name evidence="2" type="ORF">ACFS6H_14580</name>
</gene>